<evidence type="ECO:0000256" key="5">
    <source>
        <dbReference type="PROSITE-ProRule" id="PRU00335"/>
    </source>
</evidence>
<keyword evidence="1" id="KW-0678">Repressor</keyword>
<protein>
    <submittedName>
        <fullName evidence="7">TetR family transcriptional regulator</fullName>
    </submittedName>
</protein>
<dbReference type="Pfam" id="PF08361">
    <property type="entry name" value="TetR_C_2"/>
    <property type="match status" value="1"/>
</dbReference>
<dbReference type="InterPro" id="IPR050109">
    <property type="entry name" value="HTH-type_TetR-like_transc_reg"/>
</dbReference>
<dbReference type="InterPro" id="IPR036271">
    <property type="entry name" value="Tet_transcr_reg_TetR-rel_C_sf"/>
</dbReference>
<dbReference type="PANTHER" id="PTHR30055:SF240">
    <property type="entry name" value="HTH-TYPE TRANSCRIPTIONAL REGULATOR ACRR"/>
    <property type="match status" value="1"/>
</dbReference>
<dbReference type="InterPro" id="IPR013572">
    <property type="entry name" value="Tscrpt_reg_MAATS_C"/>
</dbReference>
<dbReference type="InterPro" id="IPR001647">
    <property type="entry name" value="HTH_TetR"/>
</dbReference>
<keyword evidence="3 5" id="KW-0238">DNA-binding</keyword>
<evidence type="ECO:0000256" key="3">
    <source>
        <dbReference type="ARBA" id="ARBA00023125"/>
    </source>
</evidence>
<dbReference type="SUPFAM" id="SSF46689">
    <property type="entry name" value="Homeodomain-like"/>
    <property type="match status" value="2"/>
</dbReference>
<feature type="domain" description="HTH tetR-type" evidence="6">
    <location>
        <begin position="63"/>
        <end position="123"/>
    </location>
</feature>
<keyword evidence="2" id="KW-0805">Transcription regulation</keyword>
<evidence type="ECO:0000256" key="1">
    <source>
        <dbReference type="ARBA" id="ARBA00022491"/>
    </source>
</evidence>
<dbReference type="RefSeq" id="WP_251871519.1">
    <property type="nucleotide sequence ID" value="NZ_CP098755.1"/>
</dbReference>
<sequence>MRSSKQIQKAVIEMAHRIPHDKVTFADVAKLSGLHWTTVQRYFGNKEAMKTFILQNYENPSMADTRTKILNSANRVFAKHGYSRATLDLIAHEAGMTKGAVYWHFSSKSDLFLTLCELSLDHLQSRLPKQVQEVLTSDHPMESLRLLLVSEFESCKEDRGERTLLFFEFVSNIREPLVQEKLNAAFTKLILSTSIFLEEMQRKHLISEDSDPHELAITIHALINGAVLMWLISPEQVSFDSLAAEISKVLWNGIHSESYKD</sequence>
<evidence type="ECO:0000313" key="7">
    <source>
        <dbReference type="EMBL" id="USG64407.1"/>
    </source>
</evidence>
<gene>
    <name evidence="7" type="ORF">NDK47_19965</name>
</gene>
<dbReference type="PANTHER" id="PTHR30055">
    <property type="entry name" value="HTH-TYPE TRANSCRIPTIONAL REGULATOR RUTR"/>
    <property type="match status" value="1"/>
</dbReference>
<organism evidence="7 8">
    <name type="scientific">Brevibacillus ruminantium</name>
    <dbReference type="NCBI Taxonomy" id="2950604"/>
    <lineage>
        <taxon>Bacteria</taxon>
        <taxon>Bacillati</taxon>
        <taxon>Bacillota</taxon>
        <taxon>Bacilli</taxon>
        <taxon>Bacillales</taxon>
        <taxon>Paenibacillaceae</taxon>
        <taxon>Brevibacillus</taxon>
    </lineage>
</organism>
<proteinExistence type="predicted"/>
<feature type="DNA-binding region" description="H-T-H motif" evidence="5">
    <location>
        <begin position="86"/>
        <end position="105"/>
    </location>
</feature>
<dbReference type="SUPFAM" id="SSF48498">
    <property type="entry name" value="Tetracyclin repressor-like, C-terminal domain"/>
    <property type="match status" value="1"/>
</dbReference>
<dbReference type="PROSITE" id="PS50977">
    <property type="entry name" value="HTH_TETR_2"/>
    <property type="match status" value="1"/>
</dbReference>
<dbReference type="EMBL" id="CP098755">
    <property type="protein sequence ID" value="USG64407.1"/>
    <property type="molecule type" value="Genomic_DNA"/>
</dbReference>
<keyword evidence="4" id="KW-0804">Transcription</keyword>
<keyword evidence="8" id="KW-1185">Reference proteome</keyword>
<evidence type="ECO:0000256" key="2">
    <source>
        <dbReference type="ARBA" id="ARBA00023015"/>
    </source>
</evidence>
<reference evidence="7" key="1">
    <citation type="submission" date="2022-06" db="EMBL/GenBank/DDBJ databases">
        <title>Genome sequencing of Brevibacillus sp. BB3-R1.</title>
        <authorList>
            <person name="Heo J."/>
            <person name="Lee D."/>
            <person name="Won M."/>
            <person name="Han B.-H."/>
            <person name="Hong S.-B."/>
            <person name="Kwon S.-W."/>
        </authorList>
    </citation>
    <scope>NUCLEOTIDE SEQUENCE</scope>
    <source>
        <strain evidence="7">BB3-R1</strain>
    </source>
</reference>
<dbReference type="Gene3D" id="1.10.357.10">
    <property type="entry name" value="Tetracycline Repressor, domain 2"/>
    <property type="match status" value="1"/>
</dbReference>
<evidence type="ECO:0000259" key="6">
    <source>
        <dbReference type="PROSITE" id="PS50977"/>
    </source>
</evidence>
<accession>A0ABY4WB46</accession>
<dbReference type="Proteomes" id="UP001056500">
    <property type="component" value="Chromosome"/>
</dbReference>
<dbReference type="InterPro" id="IPR009057">
    <property type="entry name" value="Homeodomain-like_sf"/>
</dbReference>
<dbReference type="Pfam" id="PF00440">
    <property type="entry name" value="TetR_N"/>
    <property type="match status" value="1"/>
</dbReference>
<evidence type="ECO:0000313" key="8">
    <source>
        <dbReference type="Proteomes" id="UP001056500"/>
    </source>
</evidence>
<evidence type="ECO:0000256" key="4">
    <source>
        <dbReference type="ARBA" id="ARBA00023163"/>
    </source>
</evidence>
<dbReference type="PRINTS" id="PR00455">
    <property type="entry name" value="HTHTETR"/>
</dbReference>
<name>A0ABY4WB46_9BACL</name>